<name>A0A0C4YNK6_9BURK</name>
<dbReference type="RefSeq" id="WP_043356117.1">
    <property type="nucleotide sequence ID" value="NZ_CP010537.1"/>
</dbReference>
<gene>
    <name evidence="1" type="ORF">RR42_s2513</name>
</gene>
<evidence type="ECO:0000313" key="2">
    <source>
        <dbReference type="Proteomes" id="UP000031843"/>
    </source>
</evidence>
<proteinExistence type="predicted"/>
<sequence>MLSPHEFATLLLVHDVQDRLELDPVDLEALLERGLVSLQECAADRWCPRITEHGYALLRAVGWQGEMNRARRGEARGHEAPRQ</sequence>
<accession>A0A0C4YNK6</accession>
<dbReference type="AlphaFoldDB" id="A0A0C4YNK6"/>
<dbReference type="KEGG" id="cbw:RR42_s2513"/>
<evidence type="ECO:0000313" key="1">
    <source>
        <dbReference type="EMBL" id="AJG24095.1"/>
    </source>
</evidence>
<dbReference type="Proteomes" id="UP000031843">
    <property type="component" value="Chromosome secondary"/>
</dbReference>
<dbReference type="EMBL" id="CP010537">
    <property type="protein sequence ID" value="AJG24095.1"/>
    <property type="molecule type" value="Genomic_DNA"/>
</dbReference>
<organism evidence="1 2">
    <name type="scientific">Cupriavidus basilensis</name>
    <dbReference type="NCBI Taxonomy" id="68895"/>
    <lineage>
        <taxon>Bacteria</taxon>
        <taxon>Pseudomonadati</taxon>
        <taxon>Pseudomonadota</taxon>
        <taxon>Betaproteobacteria</taxon>
        <taxon>Burkholderiales</taxon>
        <taxon>Burkholderiaceae</taxon>
        <taxon>Cupriavidus</taxon>
    </lineage>
</organism>
<evidence type="ECO:0008006" key="3">
    <source>
        <dbReference type="Google" id="ProtNLM"/>
    </source>
</evidence>
<reference evidence="1 2" key="1">
    <citation type="journal article" date="2015" name="Genome Announc.">
        <title>Complete Genome Sequence of Cupriavidus basilensis 4G11, Isolated from the Oak Ridge Field Research Center Site.</title>
        <authorList>
            <person name="Ray J."/>
            <person name="Waters R.J."/>
            <person name="Skerker J.M."/>
            <person name="Kuehl J.V."/>
            <person name="Price M.N."/>
            <person name="Huang J."/>
            <person name="Chakraborty R."/>
            <person name="Arkin A.P."/>
            <person name="Deutschbauer A."/>
        </authorList>
    </citation>
    <scope>NUCLEOTIDE SEQUENCE [LARGE SCALE GENOMIC DNA]</scope>
    <source>
        <strain evidence="1">4G11</strain>
    </source>
</reference>
<protein>
    <recommendedName>
        <fullName evidence="3">Preprotein translocase subunit SecA</fullName>
    </recommendedName>
</protein>
<dbReference type="OrthoDB" id="9034987at2"/>
<keyword evidence="2" id="KW-1185">Reference proteome</keyword>